<dbReference type="CDD" id="cd13901">
    <property type="entry name" value="CuRO_3_MaLCC_like"/>
    <property type="match status" value="1"/>
</dbReference>
<evidence type="ECO:0000256" key="5">
    <source>
        <dbReference type="ARBA" id="ARBA00022723"/>
    </source>
</evidence>
<comment type="cofactor">
    <cofactor evidence="2">
        <name>Cu cation</name>
        <dbReference type="ChEBI" id="CHEBI:23378"/>
    </cofactor>
</comment>
<dbReference type="Pfam" id="PF07732">
    <property type="entry name" value="Cu-oxidase_3"/>
    <property type="match status" value="1"/>
</dbReference>
<feature type="domain" description="Plastocyanin-like" evidence="12">
    <location>
        <begin position="103"/>
        <end position="215"/>
    </location>
</feature>
<proteinExistence type="inferred from homology"/>
<evidence type="ECO:0000256" key="8">
    <source>
        <dbReference type="ARBA" id="ARBA00023180"/>
    </source>
</evidence>
<dbReference type="CDD" id="cd13854">
    <property type="entry name" value="CuRO_1_MaLCC_like"/>
    <property type="match status" value="1"/>
</dbReference>
<keyword evidence="7" id="KW-0186">Copper</keyword>
<feature type="domain" description="Plastocyanin-like" evidence="10">
    <location>
        <begin position="226"/>
        <end position="372"/>
    </location>
</feature>
<dbReference type="InterPro" id="IPR001117">
    <property type="entry name" value="Cu-oxidase_2nd"/>
</dbReference>
<dbReference type="InterPro" id="IPR045087">
    <property type="entry name" value="Cu-oxidase_fam"/>
</dbReference>
<dbReference type="PROSITE" id="PS00080">
    <property type="entry name" value="MULTICOPPER_OXIDASE2"/>
    <property type="match status" value="1"/>
</dbReference>
<evidence type="ECO:0000313" key="13">
    <source>
        <dbReference type="EMBL" id="KAK4494329.1"/>
    </source>
</evidence>
<dbReference type="PANTHER" id="PTHR11709:SF87">
    <property type="entry name" value="LACCASE"/>
    <property type="match status" value="1"/>
</dbReference>
<accession>A0ABR0DYU4</accession>
<keyword evidence="8" id="KW-0325">Glycoprotein</keyword>
<keyword evidence="9" id="KW-0439">Lignin degradation</keyword>
<evidence type="ECO:0000256" key="2">
    <source>
        <dbReference type="ARBA" id="ARBA00001935"/>
    </source>
</evidence>
<comment type="catalytic activity">
    <reaction evidence="1">
        <text>4 hydroquinone + O2 = 4 benzosemiquinone + 2 H2O</text>
        <dbReference type="Rhea" id="RHEA:11276"/>
        <dbReference type="ChEBI" id="CHEBI:15377"/>
        <dbReference type="ChEBI" id="CHEBI:15379"/>
        <dbReference type="ChEBI" id="CHEBI:17594"/>
        <dbReference type="ChEBI" id="CHEBI:17977"/>
        <dbReference type="EC" id="1.10.3.2"/>
    </reaction>
</comment>
<dbReference type="EC" id="1.10.3.2" evidence="4"/>
<dbReference type="InterPro" id="IPR033138">
    <property type="entry name" value="Cu_oxidase_CS"/>
</dbReference>
<dbReference type="Pfam" id="PF00394">
    <property type="entry name" value="Cu-oxidase"/>
    <property type="match status" value="1"/>
</dbReference>
<evidence type="ECO:0000256" key="6">
    <source>
        <dbReference type="ARBA" id="ARBA00023002"/>
    </source>
</evidence>
<name>A0ABR0DYU4_ZASCE</name>
<evidence type="ECO:0000259" key="12">
    <source>
        <dbReference type="Pfam" id="PF07732"/>
    </source>
</evidence>
<dbReference type="EMBL" id="JAXOVC010000014">
    <property type="protein sequence ID" value="KAK4494329.1"/>
    <property type="molecule type" value="Genomic_DNA"/>
</dbReference>
<evidence type="ECO:0000256" key="9">
    <source>
        <dbReference type="ARBA" id="ARBA00023185"/>
    </source>
</evidence>
<dbReference type="InterPro" id="IPR011706">
    <property type="entry name" value="Cu-oxidase_C"/>
</dbReference>
<reference evidence="13 14" key="1">
    <citation type="journal article" date="2023" name="G3 (Bethesda)">
        <title>A chromosome-level genome assembly of Zasmidium syzygii isolated from banana leaves.</title>
        <authorList>
            <person name="van Westerhoven A.C."/>
            <person name="Mehrabi R."/>
            <person name="Talebi R."/>
            <person name="Steentjes M.B.F."/>
            <person name="Corcolon B."/>
            <person name="Chong P.A."/>
            <person name="Kema G.H.J."/>
            <person name="Seidl M.F."/>
        </authorList>
    </citation>
    <scope>NUCLEOTIDE SEQUENCE [LARGE SCALE GENOMIC DNA]</scope>
    <source>
        <strain evidence="13 14">P124</strain>
    </source>
</reference>
<keyword evidence="6" id="KW-0560">Oxidoreductase</keyword>
<keyword evidence="14" id="KW-1185">Reference proteome</keyword>
<comment type="similarity">
    <text evidence="3">Belongs to the multicopper oxidase family.</text>
</comment>
<keyword evidence="5" id="KW-0479">Metal-binding</keyword>
<gene>
    <name evidence="13" type="ORF">PRZ48_014627</name>
</gene>
<comment type="caution">
    <text evidence="13">The sequence shown here is derived from an EMBL/GenBank/DDBJ whole genome shotgun (WGS) entry which is preliminary data.</text>
</comment>
<dbReference type="InterPro" id="IPR011707">
    <property type="entry name" value="Cu-oxidase-like_N"/>
</dbReference>
<sequence>MRLSTFAILAQAARFITPSTSTAIPNDALELTYDDSAPGWELEPDQAHEDHLLAVRQAADQGCTNGPTTRACWQSGFSIATDFDKKLPPKGKTVTYNLEITNTTHMAPDGFQRLVMAINGQYPGPTIYADWGDTLVVNVKNSLQHNGTSIHWHGLRQLNSCQHDGVNGVTECPIAPGQTKQYVIRCTQFGTSWYHSHYSAQYGDGIVGGIVINGPATANYDTDLGTMTLTDWFYETAFAMNVRALHSTTGPPRADTGLINGTMKRDDGKGAYHVTTVKKGKKHRLRLINTGIDNLFHVSIDNHNFTVITSDFVPIKPFTASSVSIGIGQRYDIIINANQPVANYWLRADIGTACGRNLMSGKILSIIRYEGAPVADPTSTNTIAKPTACYDESVTPYVTNLVPSDQFSSAMKSFSMNFNVSRTADGGALIQWLINGTDIRVNWEKPTLQHVLDSNYTFEPKHNVFEITQIDTWTFWVIQTVQGDPVNLPHPIHLHGHDFYVLGSGPGVWDGSTSNLKFSNPPRRDTATLPAGGYLVMGFPADNPGLWLMHCHIPWHVGQGLSMQFLERKEEIISKLGDLGDYQKTCESWREWWNRADRPYGMDDSGL</sequence>
<evidence type="ECO:0000313" key="14">
    <source>
        <dbReference type="Proteomes" id="UP001305779"/>
    </source>
</evidence>
<organism evidence="13 14">
    <name type="scientific">Zasmidium cellare</name>
    <name type="common">Wine cellar mold</name>
    <name type="synonym">Racodium cellare</name>
    <dbReference type="NCBI Taxonomy" id="395010"/>
    <lineage>
        <taxon>Eukaryota</taxon>
        <taxon>Fungi</taxon>
        <taxon>Dikarya</taxon>
        <taxon>Ascomycota</taxon>
        <taxon>Pezizomycotina</taxon>
        <taxon>Dothideomycetes</taxon>
        <taxon>Dothideomycetidae</taxon>
        <taxon>Mycosphaerellales</taxon>
        <taxon>Mycosphaerellaceae</taxon>
        <taxon>Zasmidium</taxon>
    </lineage>
</organism>
<evidence type="ECO:0000256" key="1">
    <source>
        <dbReference type="ARBA" id="ARBA00000349"/>
    </source>
</evidence>
<evidence type="ECO:0000256" key="7">
    <source>
        <dbReference type="ARBA" id="ARBA00023008"/>
    </source>
</evidence>
<dbReference type="SUPFAM" id="SSF49503">
    <property type="entry name" value="Cupredoxins"/>
    <property type="match status" value="3"/>
</dbReference>
<protein>
    <recommendedName>
        <fullName evidence="4">laccase</fullName>
        <ecNumber evidence="4">1.10.3.2</ecNumber>
    </recommendedName>
</protein>
<dbReference type="Proteomes" id="UP001305779">
    <property type="component" value="Unassembled WGS sequence"/>
</dbReference>
<evidence type="ECO:0000256" key="4">
    <source>
        <dbReference type="ARBA" id="ARBA00012297"/>
    </source>
</evidence>
<dbReference type="Pfam" id="PF07731">
    <property type="entry name" value="Cu-oxidase_2"/>
    <property type="match status" value="1"/>
</dbReference>
<dbReference type="PROSITE" id="PS00079">
    <property type="entry name" value="MULTICOPPER_OXIDASE1"/>
    <property type="match status" value="1"/>
</dbReference>
<evidence type="ECO:0000259" key="11">
    <source>
        <dbReference type="Pfam" id="PF07731"/>
    </source>
</evidence>
<dbReference type="InterPro" id="IPR002355">
    <property type="entry name" value="Cu_oxidase_Cu_BS"/>
</dbReference>
<dbReference type="PANTHER" id="PTHR11709">
    <property type="entry name" value="MULTI-COPPER OXIDASE"/>
    <property type="match status" value="1"/>
</dbReference>
<dbReference type="CDD" id="cd13880">
    <property type="entry name" value="CuRO_2_MaLCC_like"/>
    <property type="match status" value="1"/>
</dbReference>
<evidence type="ECO:0000259" key="10">
    <source>
        <dbReference type="Pfam" id="PF00394"/>
    </source>
</evidence>
<dbReference type="InterPro" id="IPR008972">
    <property type="entry name" value="Cupredoxin"/>
</dbReference>
<evidence type="ECO:0000256" key="3">
    <source>
        <dbReference type="ARBA" id="ARBA00010609"/>
    </source>
</evidence>
<dbReference type="Gene3D" id="2.60.40.420">
    <property type="entry name" value="Cupredoxins - blue copper proteins"/>
    <property type="match status" value="3"/>
</dbReference>
<feature type="domain" description="Plastocyanin-like" evidence="11">
    <location>
        <begin position="441"/>
        <end position="570"/>
    </location>
</feature>